<proteinExistence type="predicted"/>
<dbReference type="AlphaFoldDB" id="A0A5J5CWD8"/>
<evidence type="ECO:0000313" key="9">
    <source>
        <dbReference type="EMBL" id="KAA8586738.1"/>
    </source>
</evidence>
<dbReference type="GO" id="GO:0008270">
    <property type="term" value="F:zinc ion binding"/>
    <property type="evidence" value="ECO:0007669"/>
    <property type="project" value="UniProtKB-KW"/>
</dbReference>
<feature type="region of interest" description="Disordered" evidence="7">
    <location>
        <begin position="209"/>
        <end position="235"/>
    </location>
</feature>
<dbReference type="EMBL" id="VOFY01000013">
    <property type="protein sequence ID" value="KAA8586738.1"/>
    <property type="molecule type" value="Genomic_DNA"/>
</dbReference>
<dbReference type="FunFam" id="1.20.1390.10:FF:000001">
    <property type="entry name" value="RNA-binding protein 26 isoform X2"/>
    <property type="match status" value="1"/>
</dbReference>
<dbReference type="GO" id="GO:0003723">
    <property type="term" value="F:RNA binding"/>
    <property type="evidence" value="ECO:0007669"/>
    <property type="project" value="UniProtKB-KW"/>
</dbReference>
<keyword evidence="1" id="KW-0479">Metal-binding</keyword>
<evidence type="ECO:0000256" key="6">
    <source>
        <dbReference type="ARBA" id="ARBA00043866"/>
    </source>
</evidence>
<evidence type="ECO:0000256" key="7">
    <source>
        <dbReference type="SAM" id="MobiDB-lite"/>
    </source>
</evidence>
<evidence type="ECO:0000313" key="10">
    <source>
        <dbReference type="Proteomes" id="UP000327493"/>
    </source>
</evidence>
<evidence type="ECO:0000259" key="8">
    <source>
        <dbReference type="Pfam" id="PF01480"/>
    </source>
</evidence>
<dbReference type="InterPro" id="IPR002483">
    <property type="entry name" value="PWI_dom"/>
</dbReference>
<name>A0A5J5CWD8_9PERO</name>
<keyword evidence="4" id="KW-0694">RNA-binding</keyword>
<protein>
    <recommendedName>
        <fullName evidence="8">PWI domain-containing protein</fullName>
    </recommendedName>
</protein>
<comment type="function">
    <text evidence="6">May be involved in the turnover of nuclear polyadenylated (pA+) RNA.</text>
</comment>
<evidence type="ECO:0000256" key="3">
    <source>
        <dbReference type="ARBA" id="ARBA00022833"/>
    </source>
</evidence>
<organism evidence="9 10">
    <name type="scientific">Etheostoma spectabile</name>
    <name type="common">orangethroat darter</name>
    <dbReference type="NCBI Taxonomy" id="54343"/>
    <lineage>
        <taxon>Eukaryota</taxon>
        <taxon>Metazoa</taxon>
        <taxon>Chordata</taxon>
        <taxon>Craniata</taxon>
        <taxon>Vertebrata</taxon>
        <taxon>Euteleostomi</taxon>
        <taxon>Actinopterygii</taxon>
        <taxon>Neopterygii</taxon>
        <taxon>Teleostei</taxon>
        <taxon>Neoteleostei</taxon>
        <taxon>Acanthomorphata</taxon>
        <taxon>Eupercaria</taxon>
        <taxon>Perciformes</taxon>
        <taxon>Percoidei</taxon>
        <taxon>Percidae</taxon>
        <taxon>Etheostomatinae</taxon>
        <taxon>Etheostoma</taxon>
    </lineage>
</organism>
<dbReference type="Gene3D" id="1.20.1390.10">
    <property type="entry name" value="PWI domain"/>
    <property type="match status" value="1"/>
</dbReference>
<sequence>MSVLGKGDVLKKMKSHTSLVICSGLWEEKKRQEWSRAFTVAPTSTDKYCRMQNMTGKGIGYVKPWYDIFLADLLVQMKMSPLVVSKATYFMSGLTQQLCDELPPDEGVIKRVHIGVVLTMIIENVEALKSWLAKLLEPICDADPSALANYVVALVKKDKPEKELKALCADQLDVFLQKETTGFVDKLFECLTTKNYLGIPAAKEVPKEEVKPPAVKSDVVEAENPEEERENRRRRSPLRNFNESRYGFGFGDIVLLSLMTKHLCRY</sequence>
<keyword evidence="5" id="KW-0175">Coiled coil</keyword>
<dbReference type="Pfam" id="PF01480">
    <property type="entry name" value="PWI"/>
    <property type="match status" value="1"/>
</dbReference>
<feature type="domain" description="PWI" evidence="8">
    <location>
        <begin position="126"/>
        <end position="193"/>
    </location>
</feature>
<dbReference type="InterPro" id="IPR045137">
    <property type="entry name" value="RBM26/27"/>
</dbReference>
<evidence type="ECO:0000256" key="1">
    <source>
        <dbReference type="ARBA" id="ARBA00022723"/>
    </source>
</evidence>
<accession>A0A5J5CWD8</accession>
<keyword evidence="2" id="KW-0863">Zinc-finger</keyword>
<evidence type="ECO:0000256" key="4">
    <source>
        <dbReference type="ARBA" id="ARBA00022884"/>
    </source>
</evidence>
<reference evidence="9 10" key="1">
    <citation type="submission" date="2019-08" db="EMBL/GenBank/DDBJ databases">
        <title>A chromosome-level genome assembly, high-density linkage maps, and genome scans reveal the genomic architecture of hybrid incompatibilities underlying speciation via character displacement in darters (Percidae: Etheostominae).</title>
        <authorList>
            <person name="Moran R.L."/>
            <person name="Catchen J.M."/>
            <person name="Fuller R.C."/>
        </authorList>
    </citation>
    <scope>NUCLEOTIDE SEQUENCE [LARGE SCALE GENOMIC DNA]</scope>
    <source>
        <strain evidence="9">EspeVRDwgs_2016</strain>
        <tissue evidence="9">Muscle</tissue>
    </source>
</reference>
<evidence type="ECO:0000256" key="2">
    <source>
        <dbReference type="ARBA" id="ARBA00022771"/>
    </source>
</evidence>
<gene>
    <name evidence="9" type="ORF">FQN60_000574</name>
</gene>
<dbReference type="PANTHER" id="PTHR14398:SF1">
    <property type="entry name" value="RNA-BINDING PROTEIN 27"/>
    <property type="match status" value="1"/>
</dbReference>
<evidence type="ECO:0000256" key="5">
    <source>
        <dbReference type="ARBA" id="ARBA00023054"/>
    </source>
</evidence>
<dbReference type="Proteomes" id="UP000327493">
    <property type="component" value="Chromosome 13"/>
</dbReference>
<keyword evidence="10" id="KW-1185">Reference proteome</keyword>
<dbReference type="PANTHER" id="PTHR14398">
    <property type="entry name" value="RNA RECOGNITION RRM/RNP DOMAIN"/>
    <property type="match status" value="1"/>
</dbReference>
<comment type="caution">
    <text evidence="9">The sequence shown here is derived from an EMBL/GenBank/DDBJ whole genome shotgun (WGS) entry which is preliminary data.</text>
</comment>
<dbReference type="GO" id="GO:0005634">
    <property type="term" value="C:nucleus"/>
    <property type="evidence" value="ECO:0007669"/>
    <property type="project" value="TreeGrafter"/>
</dbReference>
<keyword evidence="3" id="KW-0862">Zinc</keyword>